<reference evidence="12 13" key="1">
    <citation type="submission" date="2017-01" db="EMBL/GenBank/DDBJ databases">
        <title>Novel large sulfur bacteria in the metagenomes of groundwater-fed chemosynthetic microbial mats in the Lake Huron basin.</title>
        <authorList>
            <person name="Sharrar A.M."/>
            <person name="Flood B.E."/>
            <person name="Bailey J.V."/>
            <person name="Jones D.S."/>
            <person name="Biddanda B."/>
            <person name="Ruberg S.A."/>
            <person name="Marcus D.N."/>
            <person name="Dick G.J."/>
        </authorList>
    </citation>
    <scope>NUCLEOTIDE SEQUENCE [LARGE SCALE GENOMIC DNA]</scope>
    <source>
        <strain evidence="12">A7</strain>
    </source>
</reference>
<evidence type="ECO:0000256" key="3">
    <source>
        <dbReference type="ARBA" id="ARBA00022553"/>
    </source>
</evidence>
<proteinExistence type="predicted"/>
<dbReference type="InterPro" id="IPR036388">
    <property type="entry name" value="WH-like_DNA-bd_sf"/>
</dbReference>
<comment type="subcellular location">
    <subcellularLocation>
        <location evidence="1">Cytoplasm</location>
    </subcellularLocation>
</comment>
<dbReference type="GO" id="GO:0032993">
    <property type="term" value="C:protein-DNA complex"/>
    <property type="evidence" value="ECO:0007669"/>
    <property type="project" value="TreeGrafter"/>
</dbReference>
<keyword evidence="2" id="KW-0963">Cytoplasm</keyword>
<evidence type="ECO:0000259" key="11">
    <source>
        <dbReference type="PROSITE" id="PS51755"/>
    </source>
</evidence>
<dbReference type="PANTHER" id="PTHR48111">
    <property type="entry name" value="REGULATOR OF RPOS"/>
    <property type="match status" value="1"/>
</dbReference>
<dbReference type="EMBL" id="MTEI01000004">
    <property type="protein sequence ID" value="OQW88478.1"/>
    <property type="molecule type" value="Genomic_DNA"/>
</dbReference>
<dbReference type="SUPFAM" id="SSF52172">
    <property type="entry name" value="CheY-like"/>
    <property type="match status" value="1"/>
</dbReference>
<feature type="domain" description="Response regulatory" evidence="10">
    <location>
        <begin position="2"/>
        <end position="119"/>
    </location>
</feature>
<keyword evidence="6 9" id="KW-0238">DNA-binding</keyword>
<keyword evidence="4" id="KW-0902">Two-component regulatory system</keyword>
<evidence type="ECO:0000256" key="9">
    <source>
        <dbReference type="PROSITE-ProRule" id="PRU01091"/>
    </source>
</evidence>
<accession>A0A1W9KVB1</accession>
<evidence type="ECO:0000256" key="7">
    <source>
        <dbReference type="ARBA" id="ARBA00023163"/>
    </source>
</evidence>
<protein>
    <submittedName>
        <fullName evidence="12">DNA-binding response regulator</fullName>
    </submittedName>
</protein>
<sequence length="221" mass="24278">MHLLLVEDDMELGAETQRALAVRGFTSVWVRLACDAQAQCTAPDAAPFDCILLDLGLPDNDGMALLQAWRSRGLRVPLIVLTARDALSARVAGLNSGADDYVIKPVAPDELASRIHAVTRRAVGQTHTQWIVGALQIDQSRREARLSGQTVPLSPREFDILVELAKRAGQVVTKHHLARALAPLGEPLQFNTLEFHVHNLRRKLDTARIETLRGIGYALHP</sequence>
<dbReference type="GO" id="GO:0006355">
    <property type="term" value="P:regulation of DNA-templated transcription"/>
    <property type="evidence" value="ECO:0007669"/>
    <property type="project" value="InterPro"/>
</dbReference>
<dbReference type="Gene3D" id="6.10.250.690">
    <property type="match status" value="1"/>
</dbReference>
<dbReference type="PROSITE" id="PS50110">
    <property type="entry name" value="RESPONSE_REGULATORY"/>
    <property type="match status" value="1"/>
</dbReference>
<dbReference type="SUPFAM" id="SSF46894">
    <property type="entry name" value="C-terminal effector domain of the bipartite response regulators"/>
    <property type="match status" value="1"/>
</dbReference>
<evidence type="ECO:0000256" key="8">
    <source>
        <dbReference type="PROSITE-ProRule" id="PRU00169"/>
    </source>
</evidence>
<dbReference type="GO" id="GO:0005829">
    <property type="term" value="C:cytosol"/>
    <property type="evidence" value="ECO:0007669"/>
    <property type="project" value="TreeGrafter"/>
</dbReference>
<dbReference type="Gene3D" id="3.40.50.2300">
    <property type="match status" value="1"/>
</dbReference>
<evidence type="ECO:0000259" key="10">
    <source>
        <dbReference type="PROSITE" id="PS50110"/>
    </source>
</evidence>
<dbReference type="InterPro" id="IPR016032">
    <property type="entry name" value="Sig_transdc_resp-reg_C-effctor"/>
</dbReference>
<dbReference type="InterPro" id="IPR001867">
    <property type="entry name" value="OmpR/PhoB-type_DNA-bd"/>
</dbReference>
<feature type="DNA-binding region" description="OmpR/PhoB-type" evidence="9">
    <location>
        <begin position="127"/>
        <end position="221"/>
    </location>
</feature>
<feature type="domain" description="OmpR/PhoB-type" evidence="11">
    <location>
        <begin position="127"/>
        <end position="221"/>
    </location>
</feature>
<evidence type="ECO:0000256" key="5">
    <source>
        <dbReference type="ARBA" id="ARBA00023015"/>
    </source>
</evidence>
<dbReference type="SMART" id="SM00862">
    <property type="entry name" value="Trans_reg_C"/>
    <property type="match status" value="1"/>
</dbReference>
<evidence type="ECO:0000256" key="6">
    <source>
        <dbReference type="ARBA" id="ARBA00023125"/>
    </source>
</evidence>
<evidence type="ECO:0000256" key="1">
    <source>
        <dbReference type="ARBA" id="ARBA00004496"/>
    </source>
</evidence>
<gene>
    <name evidence="12" type="ORF">BWK72_09515</name>
</gene>
<dbReference type="Proteomes" id="UP000192505">
    <property type="component" value="Unassembled WGS sequence"/>
</dbReference>
<dbReference type="Gene3D" id="1.10.10.10">
    <property type="entry name" value="Winged helix-like DNA-binding domain superfamily/Winged helix DNA-binding domain"/>
    <property type="match status" value="1"/>
</dbReference>
<organism evidence="12 13">
    <name type="scientific">Rhodoferax ferrireducens</name>
    <dbReference type="NCBI Taxonomy" id="192843"/>
    <lineage>
        <taxon>Bacteria</taxon>
        <taxon>Pseudomonadati</taxon>
        <taxon>Pseudomonadota</taxon>
        <taxon>Betaproteobacteria</taxon>
        <taxon>Burkholderiales</taxon>
        <taxon>Comamonadaceae</taxon>
        <taxon>Rhodoferax</taxon>
    </lineage>
</organism>
<dbReference type="InterPro" id="IPR039420">
    <property type="entry name" value="WalR-like"/>
</dbReference>
<dbReference type="PANTHER" id="PTHR48111:SF35">
    <property type="entry name" value="TRANSCRIPTIONAL REGULATORY PROTEIN QSEB"/>
    <property type="match status" value="1"/>
</dbReference>
<dbReference type="Pfam" id="PF00486">
    <property type="entry name" value="Trans_reg_C"/>
    <property type="match status" value="1"/>
</dbReference>
<name>A0A1W9KVB1_9BURK</name>
<evidence type="ECO:0000256" key="4">
    <source>
        <dbReference type="ARBA" id="ARBA00023012"/>
    </source>
</evidence>
<keyword evidence="3 8" id="KW-0597">Phosphoprotein</keyword>
<evidence type="ECO:0000256" key="2">
    <source>
        <dbReference type="ARBA" id="ARBA00022490"/>
    </source>
</evidence>
<dbReference type="InterPro" id="IPR011006">
    <property type="entry name" value="CheY-like_superfamily"/>
</dbReference>
<dbReference type="GO" id="GO:0000976">
    <property type="term" value="F:transcription cis-regulatory region binding"/>
    <property type="evidence" value="ECO:0007669"/>
    <property type="project" value="TreeGrafter"/>
</dbReference>
<dbReference type="PROSITE" id="PS51755">
    <property type="entry name" value="OMPR_PHOB"/>
    <property type="match status" value="1"/>
</dbReference>
<dbReference type="AlphaFoldDB" id="A0A1W9KVB1"/>
<dbReference type="CDD" id="cd00383">
    <property type="entry name" value="trans_reg_C"/>
    <property type="match status" value="1"/>
</dbReference>
<evidence type="ECO:0000313" key="13">
    <source>
        <dbReference type="Proteomes" id="UP000192505"/>
    </source>
</evidence>
<dbReference type="SMART" id="SM00448">
    <property type="entry name" value="REC"/>
    <property type="match status" value="1"/>
</dbReference>
<feature type="modified residue" description="4-aspartylphosphate" evidence="8">
    <location>
        <position position="54"/>
    </location>
</feature>
<evidence type="ECO:0000313" key="12">
    <source>
        <dbReference type="EMBL" id="OQW88478.1"/>
    </source>
</evidence>
<dbReference type="GO" id="GO:0000156">
    <property type="term" value="F:phosphorelay response regulator activity"/>
    <property type="evidence" value="ECO:0007669"/>
    <property type="project" value="TreeGrafter"/>
</dbReference>
<dbReference type="Pfam" id="PF00072">
    <property type="entry name" value="Response_reg"/>
    <property type="match status" value="1"/>
</dbReference>
<dbReference type="InterPro" id="IPR001789">
    <property type="entry name" value="Sig_transdc_resp-reg_receiver"/>
</dbReference>
<keyword evidence="5" id="KW-0805">Transcription regulation</keyword>
<keyword evidence="7" id="KW-0804">Transcription</keyword>
<comment type="caution">
    <text evidence="12">The sequence shown here is derived from an EMBL/GenBank/DDBJ whole genome shotgun (WGS) entry which is preliminary data.</text>
</comment>